<dbReference type="RefSeq" id="WP_266340116.1">
    <property type="nucleotide sequence ID" value="NZ_JAPKNK010000008.1"/>
</dbReference>
<keyword evidence="2" id="KW-0540">Nuclease</keyword>
<sequence length="312" mass="35054">MLVNSVFTTNGDDVPGGRIETRYVFKSANLNQAEASIGHWIIYYRPTRRARAALPSGYFAMAQVEGIDLEPLRPGYRLARMAGYRGFDRTVPFKEDGHYYEAALRRADASRNRGAFGQGVRNLHKDEFGQIVAAGLTAVSADASWQFPGSAALPRPGHLYAAEDPALFVQDEPLLSVPRAIETRQVSRPHRDWAFPVVVMAAYDNRCAMTGSRVMDRYGRWEAEAAHIRPVARGGPDLVCNGIAFSRSVHWMFDAGLLSIADDYTILVASRLRPEDRRGWPPLHEKLAVPARPEWRPHPSFLRFHREHVFEG</sequence>
<evidence type="ECO:0000313" key="3">
    <source>
        <dbReference type="Proteomes" id="UP001144805"/>
    </source>
</evidence>
<comment type="caution">
    <text evidence="2">The sequence shown here is derived from an EMBL/GenBank/DDBJ whole genome shotgun (WGS) entry which is preliminary data.</text>
</comment>
<gene>
    <name evidence="2" type="ORF">OSH07_18265</name>
</gene>
<dbReference type="Proteomes" id="UP001144805">
    <property type="component" value="Unassembled WGS sequence"/>
</dbReference>
<keyword evidence="2" id="KW-0255">Endonuclease</keyword>
<keyword evidence="2" id="KW-0378">Hydrolase</keyword>
<feature type="domain" description="HNH nuclease" evidence="1">
    <location>
        <begin position="207"/>
        <end position="260"/>
    </location>
</feature>
<name>A0A9X3E4D9_9HYPH</name>
<dbReference type="GO" id="GO:0004519">
    <property type="term" value="F:endonuclease activity"/>
    <property type="evidence" value="ECO:0007669"/>
    <property type="project" value="UniProtKB-KW"/>
</dbReference>
<reference evidence="2" key="1">
    <citation type="submission" date="2022-11" db="EMBL/GenBank/DDBJ databases">
        <title>Biodiversity and phylogenetic relationships of bacteria.</title>
        <authorList>
            <person name="Machado R.A.R."/>
            <person name="Bhat A."/>
            <person name="Loulou A."/>
            <person name="Kallel S."/>
        </authorList>
    </citation>
    <scope>NUCLEOTIDE SEQUENCE</scope>
    <source>
        <strain evidence="2">K-TC2</strain>
    </source>
</reference>
<dbReference type="AlphaFoldDB" id="A0A9X3E4D9"/>
<dbReference type="EMBL" id="JAPKNK010000008">
    <property type="protein sequence ID" value="MCX5571152.1"/>
    <property type="molecule type" value="Genomic_DNA"/>
</dbReference>
<evidence type="ECO:0000313" key="2">
    <source>
        <dbReference type="EMBL" id="MCX5571152.1"/>
    </source>
</evidence>
<organism evidence="2 3">
    <name type="scientific">Kaistia nematophila</name>
    <dbReference type="NCBI Taxonomy" id="2994654"/>
    <lineage>
        <taxon>Bacteria</taxon>
        <taxon>Pseudomonadati</taxon>
        <taxon>Pseudomonadota</taxon>
        <taxon>Alphaproteobacteria</taxon>
        <taxon>Hyphomicrobiales</taxon>
        <taxon>Kaistiaceae</taxon>
        <taxon>Kaistia</taxon>
    </lineage>
</organism>
<accession>A0A9X3E4D9</accession>
<proteinExistence type="predicted"/>
<keyword evidence="3" id="KW-1185">Reference proteome</keyword>
<evidence type="ECO:0000259" key="1">
    <source>
        <dbReference type="Pfam" id="PF13391"/>
    </source>
</evidence>
<protein>
    <submittedName>
        <fullName evidence="2">HNH endonuclease</fullName>
    </submittedName>
</protein>
<dbReference type="Pfam" id="PF13391">
    <property type="entry name" value="HNH_2"/>
    <property type="match status" value="1"/>
</dbReference>
<dbReference type="InterPro" id="IPR003615">
    <property type="entry name" value="HNH_nuc"/>
</dbReference>